<keyword evidence="1" id="KW-0732">Signal</keyword>
<gene>
    <name evidence="2" type="ORF">BIFANG_02891</name>
</gene>
<accession>C4FEZ5</accession>
<comment type="caution">
    <text evidence="2">The sequence shown here is derived from an EMBL/GenBank/DDBJ whole genome shotgun (WGS) entry which is preliminary data.</text>
</comment>
<keyword evidence="3" id="KW-1185">Reference proteome</keyword>
<dbReference type="RefSeq" id="WP_003826388.1">
    <property type="nucleotide sequence ID" value="NZ_AP012322.1"/>
</dbReference>
<dbReference type="HOGENOM" id="CLU_1746106_0_0_11"/>
<sequence length="149" mass="16105">MIFLVAVIAVACAFAWFSSSPADTSRTRTVITGTGKFTQTQIRDAETVALKHLRGFHGCRIDSISYDDKQSKALLALEQSAAQEGGSSSVSTAIEQHGINNVIMLTSDFTCAGSISLPHGKTTGWGLWYAWNPQSTDAHNGWTFIDEGY</sequence>
<dbReference type="EMBL" id="ABYS02000004">
    <property type="protein sequence ID" value="EEP21526.1"/>
    <property type="molecule type" value="Genomic_DNA"/>
</dbReference>
<feature type="signal peptide" evidence="1">
    <location>
        <begin position="1"/>
        <end position="22"/>
    </location>
</feature>
<proteinExistence type="predicted"/>
<dbReference type="GeneID" id="42865136"/>
<dbReference type="Proteomes" id="UP000006408">
    <property type="component" value="Unassembled WGS sequence"/>
</dbReference>
<protein>
    <submittedName>
        <fullName evidence="2">Uncharacterized protein</fullName>
    </submittedName>
</protein>
<evidence type="ECO:0000313" key="2">
    <source>
        <dbReference type="EMBL" id="EEP21526.1"/>
    </source>
</evidence>
<organism evidence="2 3">
    <name type="scientific">Bifidobacterium angulatum DSM 20098 = JCM 7096</name>
    <dbReference type="NCBI Taxonomy" id="518635"/>
    <lineage>
        <taxon>Bacteria</taxon>
        <taxon>Bacillati</taxon>
        <taxon>Actinomycetota</taxon>
        <taxon>Actinomycetes</taxon>
        <taxon>Bifidobacteriales</taxon>
        <taxon>Bifidobacteriaceae</taxon>
        <taxon>Bifidobacterium</taxon>
    </lineage>
</organism>
<dbReference type="eggNOG" id="ENOG50316QD">
    <property type="taxonomic scope" value="Bacteria"/>
</dbReference>
<reference evidence="2" key="1">
    <citation type="submission" date="2009-04" db="EMBL/GenBank/DDBJ databases">
        <authorList>
            <person name="Weinstock G."/>
            <person name="Sodergren E."/>
            <person name="Clifton S."/>
            <person name="Fulton L."/>
            <person name="Fulton B."/>
            <person name="Courtney L."/>
            <person name="Fronick C."/>
            <person name="Harrison M."/>
            <person name="Strong C."/>
            <person name="Farmer C."/>
            <person name="Delahaunty K."/>
            <person name="Markovic C."/>
            <person name="Hall O."/>
            <person name="Minx P."/>
            <person name="Tomlinson C."/>
            <person name="Mitreva M."/>
            <person name="Nelson J."/>
            <person name="Hou S."/>
            <person name="Wollam A."/>
            <person name="Pepin K.H."/>
            <person name="Johnson M."/>
            <person name="Bhonagiri V."/>
            <person name="Nash W.E."/>
            <person name="Warren W."/>
            <person name="Chinwalla A."/>
            <person name="Mardis E.R."/>
            <person name="Wilson R.K."/>
        </authorList>
    </citation>
    <scope>NUCLEOTIDE SEQUENCE [LARGE SCALE GENOMIC DNA]</scope>
    <source>
        <strain evidence="2">DSM 20098</strain>
    </source>
</reference>
<feature type="chain" id="PRO_5002938040" evidence="1">
    <location>
        <begin position="23"/>
        <end position="149"/>
    </location>
</feature>
<name>C4FEZ5_9BIFI</name>
<evidence type="ECO:0000313" key="3">
    <source>
        <dbReference type="Proteomes" id="UP000006408"/>
    </source>
</evidence>
<dbReference type="AlphaFoldDB" id="C4FEZ5"/>
<evidence type="ECO:0000256" key="1">
    <source>
        <dbReference type="SAM" id="SignalP"/>
    </source>
</evidence>
<dbReference type="PATRIC" id="fig|518635.7.peg.827"/>